<evidence type="ECO:0000256" key="10">
    <source>
        <dbReference type="PIRSR" id="PIRSR000862-1"/>
    </source>
</evidence>
<dbReference type="AlphaFoldDB" id="A0A0B2UV83"/>
<dbReference type="Proteomes" id="UP000031036">
    <property type="component" value="Unassembled WGS sequence"/>
</dbReference>
<dbReference type="GO" id="GO:0016042">
    <property type="term" value="P:lipid catabolic process"/>
    <property type="evidence" value="ECO:0007669"/>
    <property type="project" value="UniProtKB-KW"/>
</dbReference>
<dbReference type="Pfam" id="PF04083">
    <property type="entry name" value="Abhydro_lipase"/>
    <property type="match status" value="1"/>
</dbReference>
<feature type="signal peptide" evidence="11">
    <location>
        <begin position="1"/>
        <end position="19"/>
    </location>
</feature>
<evidence type="ECO:0000256" key="3">
    <source>
        <dbReference type="ARBA" id="ARBA00022729"/>
    </source>
</evidence>
<evidence type="ECO:0000259" key="12">
    <source>
        <dbReference type="Pfam" id="PF04083"/>
    </source>
</evidence>
<organism evidence="13 14">
    <name type="scientific">Toxocara canis</name>
    <name type="common">Canine roundworm</name>
    <dbReference type="NCBI Taxonomy" id="6265"/>
    <lineage>
        <taxon>Eukaryota</taxon>
        <taxon>Metazoa</taxon>
        <taxon>Ecdysozoa</taxon>
        <taxon>Nematoda</taxon>
        <taxon>Chromadorea</taxon>
        <taxon>Rhabditida</taxon>
        <taxon>Spirurina</taxon>
        <taxon>Ascaridomorpha</taxon>
        <taxon>Ascaridoidea</taxon>
        <taxon>Toxocaridae</taxon>
        <taxon>Toxocara</taxon>
    </lineage>
</organism>
<feature type="active site" description="Charge relay system" evidence="10">
    <location>
        <position position="342"/>
    </location>
</feature>
<dbReference type="EMBL" id="JPKZ01003222">
    <property type="protein sequence ID" value="KHN72720.1"/>
    <property type="molecule type" value="Genomic_DNA"/>
</dbReference>
<evidence type="ECO:0000256" key="5">
    <source>
        <dbReference type="ARBA" id="ARBA00022963"/>
    </source>
</evidence>
<evidence type="ECO:0000256" key="4">
    <source>
        <dbReference type="ARBA" id="ARBA00022801"/>
    </source>
</evidence>
<accession>A0A0B2UV83</accession>
<dbReference type="OrthoDB" id="9974421at2759"/>
<dbReference type="InterPro" id="IPR006693">
    <property type="entry name" value="AB_hydrolase_lipase"/>
</dbReference>
<evidence type="ECO:0000256" key="1">
    <source>
        <dbReference type="ARBA" id="ARBA00004227"/>
    </source>
</evidence>
<feature type="chain" id="PRO_5002077648" description="Lipase" evidence="11">
    <location>
        <begin position="20"/>
        <end position="405"/>
    </location>
</feature>
<dbReference type="PIRSF" id="PIRSF000862">
    <property type="entry name" value="Steryl_ester_lip"/>
    <property type="match status" value="1"/>
</dbReference>
<dbReference type="OMA" id="AYDWGIL"/>
<evidence type="ECO:0000313" key="14">
    <source>
        <dbReference type="Proteomes" id="UP000031036"/>
    </source>
</evidence>
<keyword evidence="7" id="KW-0325">Glycoprotein</keyword>
<dbReference type="GO" id="GO:0043202">
    <property type="term" value="C:lysosomal lumen"/>
    <property type="evidence" value="ECO:0007669"/>
    <property type="project" value="UniProtKB-SubCell"/>
</dbReference>
<comment type="similarity">
    <text evidence="2 9">Belongs to the AB hydrolase superfamily. Lipase family.</text>
</comment>
<protein>
    <recommendedName>
        <fullName evidence="9">Lipase</fullName>
    </recommendedName>
</protein>
<feature type="active site" description="Charge relay system" evidence="10">
    <location>
        <position position="374"/>
    </location>
</feature>
<evidence type="ECO:0000256" key="7">
    <source>
        <dbReference type="ARBA" id="ARBA00023180"/>
    </source>
</evidence>
<comment type="caution">
    <text evidence="13">The sequence shown here is derived from an EMBL/GenBank/DDBJ whole genome shotgun (WGS) entry which is preliminary data.</text>
</comment>
<evidence type="ECO:0000256" key="8">
    <source>
        <dbReference type="ARBA" id="ARBA00023228"/>
    </source>
</evidence>
<dbReference type="GO" id="GO:0016788">
    <property type="term" value="F:hydrolase activity, acting on ester bonds"/>
    <property type="evidence" value="ECO:0007669"/>
    <property type="project" value="InterPro"/>
</dbReference>
<proteinExistence type="inferred from homology"/>
<dbReference type="SUPFAM" id="SSF53474">
    <property type="entry name" value="alpha/beta-Hydrolases"/>
    <property type="match status" value="1"/>
</dbReference>
<comment type="subcellular location">
    <subcellularLocation>
        <location evidence="1">Lysosome lumen</location>
    </subcellularLocation>
</comment>
<reference evidence="13 14" key="1">
    <citation type="submission" date="2014-11" db="EMBL/GenBank/DDBJ databases">
        <title>Genetic blueprint of the zoonotic pathogen Toxocara canis.</title>
        <authorList>
            <person name="Zhu X.-Q."/>
            <person name="Korhonen P.K."/>
            <person name="Cai H."/>
            <person name="Young N.D."/>
            <person name="Nejsum P."/>
            <person name="von Samson-Himmelstjerna G."/>
            <person name="Boag P.R."/>
            <person name="Tan P."/>
            <person name="Li Q."/>
            <person name="Min J."/>
            <person name="Yang Y."/>
            <person name="Wang X."/>
            <person name="Fang X."/>
            <person name="Hall R.S."/>
            <person name="Hofmann A."/>
            <person name="Sternberg P.W."/>
            <person name="Jex A.R."/>
            <person name="Gasser R.B."/>
        </authorList>
    </citation>
    <scope>NUCLEOTIDE SEQUENCE [LARGE SCALE GENOMIC DNA]</scope>
    <source>
        <strain evidence="13">PN_DK_2014</strain>
    </source>
</reference>
<keyword evidence="5 9" id="KW-0442">Lipid degradation</keyword>
<keyword evidence="6" id="KW-0443">Lipid metabolism</keyword>
<name>A0A0B2UV83_TOXCA</name>
<keyword evidence="14" id="KW-1185">Reference proteome</keyword>
<feature type="active site" description="Nucleophile" evidence="10">
    <location>
        <position position="170"/>
    </location>
</feature>
<dbReference type="PANTHER" id="PTHR11005">
    <property type="entry name" value="LYSOSOMAL ACID LIPASE-RELATED"/>
    <property type="match status" value="1"/>
</dbReference>
<evidence type="ECO:0000256" key="11">
    <source>
        <dbReference type="SAM" id="SignalP"/>
    </source>
</evidence>
<gene>
    <name evidence="13" type="primary">LIPF</name>
    <name evidence="13" type="ORF">Tcan_07513</name>
</gene>
<dbReference type="STRING" id="6265.A0A0B2UV83"/>
<keyword evidence="8" id="KW-0458">Lysosome</keyword>
<feature type="domain" description="Partial AB-hydrolase lipase" evidence="12">
    <location>
        <begin position="31"/>
        <end position="95"/>
    </location>
</feature>
<evidence type="ECO:0000313" key="13">
    <source>
        <dbReference type="EMBL" id="KHN72720.1"/>
    </source>
</evidence>
<evidence type="ECO:0000256" key="2">
    <source>
        <dbReference type="ARBA" id="ARBA00010701"/>
    </source>
</evidence>
<dbReference type="InterPro" id="IPR029058">
    <property type="entry name" value="AB_hydrolase_fold"/>
</dbReference>
<dbReference type="FunFam" id="3.40.50.1820:FF:000021">
    <property type="entry name" value="Lipase"/>
    <property type="match status" value="1"/>
</dbReference>
<keyword evidence="3 11" id="KW-0732">Signal</keyword>
<sequence>MSIIIWLTVVNALIQRSHAISTHLPEASMTTPQIIEYHGYPVEIHNVTTEDGYILELHRIPFSMQESRESLNDKRPVVFLQHGFIGSSAVWVTNLVNQSAGFLFADAGFDVWMGNARGNTYSVGHVRYTRHTKEYWAFTWDDISEYDLPAMIDYVLNVTNNNQLYYVGYSEGTLTMFARLASDQTFARKIRKFFALGPIGTLAHIKGLIESAAKKFMRPLRVLARFSAEFMPNNSLFRKMSKATCSINRIIEHCENLMFQMTGPATSQLNETRIPVYMTHLPAGTSTANLLHWAQMVNSQRIQKFDFGSTKANMRHYGTPTPPMFNLTLIKAPIYLYWSEADWLADKRDIQDGLLAVIPKEYIIENNELENFNHFDFIWGINAARQIYQPIIKTIKEDQKTMVLQ</sequence>
<dbReference type="Gene3D" id="3.40.50.1820">
    <property type="entry name" value="alpha/beta hydrolase"/>
    <property type="match status" value="1"/>
</dbReference>
<evidence type="ECO:0000256" key="9">
    <source>
        <dbReference type="PIRNR" id="PIRNR000862"/>
    </source>
</evidence>
<evidence type="ECO:0000256" key="6">
    <source>
        <dbReference type="ARBA" id="ARBA00023098"/>
    </source>
</evidence>
<keyword evidence="4 9" id="KW-0378">Hydrolase</keyword>
<dbReference type="InterPro" id="IPR025483">
    <property type="entry name" value="Lipase_euk"/>
</dbReference>